<name>A0A3Q7JUH9_SOLLC</name>
<proteinExistence type="predicted"/>
<reference evidence="1" key="1">
    <citation type="journal article" date="2012" name="Nature">
        <title>The tomato genome sequence provides insights into fleshy fruit evolution.</title>
        <authorList>
            <consortium name="Tomato Genome Consortium"/>
        </authorList>
    </citation>
    <scope>NUCLEOTIDE SEQUENCE [LARGE SCALE GENOMIC DNA]</scope>
    <source>
        <strain evidence="1">cv. Heinz 1706</strain>
    </source>
</reference>
<dbReference type="Proteomes" id="UP000004994">
    <property type="component" value="Chromosome 12"/>
</dbReference>
<dbReference type="InParanoid" id="A0A3Q7JUH9"/>
<evidence type="ECO:0000313" key="2">
    <source>
        <dbReference type="Proteomes" id="UP000004994"/>
    </source>
</evidence>
<reference evidence="1" key="2">
    <citation type="submission" date="2019-01" db="UniProtKB">
        <authorList>
            <consortium name="EnsemblPlants"/>
        </authorList>
    </citation>
    <scope>IDENTIFICATION</scope>
    <source>
        <strain evidence="1">cv. Heinz 1706</strain>
    </source>
</reference>
<keyword evidence="2" id="KW-1185">Reference proteome</keyword>
<dbReference type="Gramene" id="Solyc12g026385.1.1">
    <property type="protein sequence ID" value="Solyc12g026385.1.1"/>
    <property type="gene ID" value="Solyc12g026385.1"/>
</dbReference>
<dbReference type="EnsemblPlants" id="Solyc12g026385.1.1">
    <property type="protein sequence ID" value="Solyc12g026385.1.1"/>
    <property type="gene ID" value="Solyc12g026385.1"/>
</dbReference>
<organism evidence="1">
    <name type="scientific">Solanum lycopersicum</name>
    <name type="common">Tomato</name>
    <name type="synonym">Lycopersicon esculentum</name>
    <dbReference type="NCBI Taxonomy" id="4081"/>
    <lineage>
        <taxon>Eukaryota</taxon>
        <taxon>Viridiplantae</taxon>
        <taxon>Streptophyta</taxon>
        <taxon>Embryophyta</taxon>
        <taxon>Tracheophyta</taxon>
        <taxon>Spermatophyta</taxon>
        <taxon>Magnoliopsida</taxon>
        <taxon>eudicotyledons</taxon>
        <taxon>Gunneridae</taxon>
        <taxon>Pentapetalae</taxon>
        <taxon>asterids</taxon>
        <taxon>lamiids</taxon>
        <taxon>Solanales</taxon>
        <taxon>Solanaceae</taxon>
        <taxon>Solanoideae</taxon>
        <taxon>Solaneae</taxon>
        <taxon>Solanum</taxon>
        <taxon>Solanum subgen. Lycopersicon</taxon>
    </lineage>
</organism>
<protein>
    <submittedName>
        <fullName evidence="1">Uncharacterized protein</fullName>
    </submittedName>
</protein>
<dbReference type="AlphaFoldDB" id="A0A3Q7JUH9"/>
<evidence type="ECO:0000313" key="1">
    <source>
        <dbReference type="EnsemblPlants" id="Solyc12g026385.1.1"/>
    </source>
</evidence>
<sequence>MMACHARFHLTFYAAQEQRSHAMTDVIRSCVLSNGDDGMPCRRHPTVCTVEKSKVDDNIPRPKSSDYVCSPRAIMRWQVTPDIVRLRVLPNADDAMPCSTSSNHVCTIKGNIIE</sequence>
<accession>A0A3Q7JUH9</accession>